<comment type="caution">
    <text evidence="1">The sequence shown here is derived from an EMBL/GenBank/DDBJ whole genome shotgun (WGS) entry which is preliminary data.</text>
</comment>
<organism evidence="1 2">
    <name type="scientific">Caerostris darwini</name>
    <dbReference type="NCBI Taxonomy" id="1538125"/>
    <lineage>
        <taxon>Eukaryota</taxon>
        <taxon>Metazoa</taxon>
        <taxon>Ecdysozoa</taxon>
        <taxon>Arthropoda</taxon>
        <taxon>Chelicerata</taxon>
        <taxon>Arachnida</taxon>
        <taxon>Araneae</taxon>
        <taxon>Araneomorphae</taxon>
        <taxon>Entelegynae</taxon>
        <taxon>Araneoidea</taxon>
        <taxon>Araneidae</taxon>
        <taxon>Caerostris</taxon>
    </lineage>
</organism>
<name>A0AAV4TNW0_9ARAC</name>
<dbReference type="AlphaFoldDB" id="A0AAV4TNW0"/>
<dbReference type="EMBL" id="BPLQ01010091">
    <property type="protein sequence ID" value="GIY48283.1"/>
    <property type="molecule type" value="Genomic_DNA"/>
</dbReference>
<accession>A0AAV4TNW0</accession>
<protein>
    <submittedName>
        <fullName evidence="1">Uncharacterized protein</fullName>
    </submittedName>
</protein>
<dbReference type="Proteomes" id="UP001054837">
    <property type="component" value="Unassembled WGS sequence"/>
</dbReference>
<reference evidence="1 2" key="1">
    <citation type="submission" date="2021-06" db="EMBL/GenBank/DDBJ databases">
        <title>Caerostris darwini draft genome.</title>
        <authorList>
            <person name="Kono N."/>
            <person name="Arakawa K."/>
        </authorList>
    </citation>
    <scope>NUCLEOTIDE SEQUENCE [LARGE SCALE GENOMIC DNA]</scope>
</reference>
<evidence type="ECO:0000313" key="1">
    <source>
        <dbReference type="EMBL" id="GIY48283.1"/>
    </source>
</evidence>
<proteinExistence type="predicted"/>
<keyword evidence="2" id="KW-1185">Reference proteome</keyword>
<sequence>MLWETQNFIVYLSEQDSNRSEVVSRRTQYYERRWHSSNTSVVDWVCLDGAAIASLLNEEPATLNPVQFLLNFIWAKTR</sequence>
<evidence type="ECO:0000313" key="2">
    <source>
        <dbReference type="Proteomes" id="UP001054837"/>
    </source>
</evidence>
<gene>
    <name evidence="1" type="ORF">CDAR_92681</name>
</gene>